<accession>A0A8H4MGC8</accession>
<dbReference type="InterPro" id="IPR056867">
    <property type="entry name" value="LRR_15"/>
</dbReference>
<organism evidence="2 3">
    <name type="scientific">Aspergillus fumigatiaffinis</name>
    <dbReference type="NCBI Taxonomy" id="340414"/>
    <lineage>
        <taxon>Eukaryota</taxon>
        <taxon>Fungi</taxon>
        <taxon>Dikarya</taxon>
        <taxon>Ascomycota</taxon>
        <taxon>Pezizomycotina</taxon>
        <taxon>Eurotiomycetes</taxon>
        <taxon>Eurotiomycetidae</taxon>
        <taxon>Eurotiales</taxon>
        <taxon>Aspergillaceae</taxon>
        <taxon>Aspergillus</taxon>
        <taxon>Aspergillus subgen. Fumigati</taxon>
    </lineage>
</organism>
<name>A0A8H4MGC8_9EURO</name>
<feature type="domain" description="Leucine-rich repeat" evidence="1">
    <location>
        <begin position="56"/>
        <end position="383"/>
    </location>
</feature>
<comment type="caution">
    <text evidence="2">The sequence shown here is derived from an EMBL/GenBank/DDBJ whole genome shotgun (WGS) entry which is preliminary data.</text>
</comment>
<evidence type="ECO:0000313" key="2">
    <source>
        <dbReference type="EMBL" id="KAF4244882.1"/>
    </source>
</evidence>
<evidence type="ECO:0000259" key="1">
    <source>
        <dbReference type="Pfam" id="PF24969"/>
    </source>
</evidence>
<reference evidence="2" key="2">
    <citation type="submission" date="2020-04" db="EMBL/GenBank/DDBJ databases">
        <authorList>
            <person name="Santos R.A.C."/>
            <person name="Steenwyk J.L."/>
            <person name="Rivero-Menendez O."/>
            <person name="Mead M.E."/>
            <person name="Silva L.P."/>
            <person name="Bastos R.W."/>
            <person name="Alastruey-Izquierdo A."/>
            <person name="Goldman G.H."/>
            <person name="Rokas A."/>
        </authorList>
    </citation>
    <scope>NUCLEOTIDE SEQUENCE</scope>
    <source>
        <strain evidence="2">CNM-CM6805</strain>
    </source>
</reference>
<dbReference type="Proteomes" id="UP000653565">
    <property type="component" value="Unassembled WGS sequence"/>
</dbReference>
<proteinExistence type="predicted"/>
<dbReference type="EMBL" id="JAAAPX010000004">
    <property type="protein sequence ID" value="KAF4244882.1"/>
    <property type="molecule type" value="Genomic_DNA"/>
</dbReference>
<dbReference type="CDD" id="cd09917">
    <property type="entry name" value="F-box_SF"/>
    <property type="match status" value="1"/>
</dbReference>
<dbReference type="Pfam" id="PF24969">
    <property type="entry name" value="LRR_15"/>
    <property type="match status" value="1"/>
</dbReference>
<dbReference type="OrthoDB" id="2520703at2759"/>
<sequence>MPSSLSNDVLLLIGEFLEDHQDRYNLLFVCRHFHGLFRRLVYRYAALKDCSQTRSFLTAVLQHPELARAVRALDLSGWRTQSEPYEGTSMTAAEMEVFCNWAREISLSDEEYVQWEHDLQQDVEEAWMALLLPLVRNVQQLRLVYPKENKYLDRMMQRAVQREKPFDTQPAFRALREVSMGHLDDTLDSKGTYAPSQVLPFLQLPSMRAITVDSIVESTSADEQPQPEQDPPASSISEIVLNSSSGAKGMTSIVAACSALRSFKYQHSDSHLLAEGYQPAAFYRSLSASKHTLHTLWLDSCGMHLPFTIAGANETHDEWFGSLADFTNLKDVRIRLPNLLDIRYQAEPSVPLTEVLPAGVESLYVEGCKENSLAMLVNQLGALLSTSRSGGVDGKSGQSPRFKDLKKLEIEGTFHDEEDYEDSGYEGAAAGEKVIKPRVYEMVGPLRRVCGLSGVGLFLRDRVCPETMK</sequence>
<protein>
    <recommendedName>
        <fullName evidence="1">Leucine-rich repeat domain-containing protein</fullName>
    </recommendedName>
</protein>
<evidence type="ECO:0000313" key="3">
    <source>
        <dbReference type="Proteomes" id="UP000653565"/>
    </source>
</evidence>
<reference evidence="2" key="1">
    <citation type="journal article" date="2020" name="bioRxiv">
        <title>Genomic and phenotypic heterogeneity of clinical isolates of the human pathogens Aspergillus fumigatus, Aspergillus lentulus and Aspergillus fumigatiaffinis.</title>
        <authorList>
            <person name="dos Santos R.A.C."/>
            <person name="Steenwyk J.L."/>
            <person name="Rivero-Menendez O."/>
            <person name="Mead M.E."/>
            <person name="Silva L.P."/>
            <person name="Bastos R.W."/>
            <person name="Alastruey-Izquierdo A."/>
            <person name="Goldman G.H."/>
            <person name="Rokas A."/>
        </authorList>
    </citation>
    <scope>NUCLEOTIDE SEQUENCE</scope>
    <source>
        <strain evidence="2">CNM-CM6805</strain>
    </source>
</reference>
<keyword evidence="3" id="KW-1185">Reference proteome</keyword>
<dbReference type="AlphaFoldDB" id="A0A8H4MGC8"/>
<gene>
    <name evidence="2" type="ORF">CNMCM6805_007344</name>
</gene>